<feature type="region of interest" description="Disordered" evidence="2">
    <location>
        <begin position="805"/>
        <end position="909"/>
    </location>
</feature>
<proteinExistence type="predicted"/>
<dbReference type="AlphaFoldDB" id="W3WHC5"/>
<dbReference type="InParanoid" id="W3WHC5"/>
<feature type="region of interest" description="Disordered" evidence="2">
    <location>
        <begin position="1"/>
        <end position="164"/>
    </location>
</feature>
<name>W3WHC5_PESFW</name>
<feature type="compositionally biased region" description="Basic and acidic residues" evidence="2">
    <location>
        <begin position="552"/>
        <end position="561"/>
    </location>
</feature>
<gene>
    <name evidence="3" type="ORF">PFICI_14920</name>
</gene>
<feature type="region of interest" description="Disordered" evidence="2">
    <location>
        <begin position="543"/>
        <end position="579"/>
    </location>
</feature>
<feature type="compositionally biased region" description="Polar residues" evidence="2">
    <location>
        <begin position="808"/>
        <end position="824"/>
    </location>
</feature>
<feature type="coiled-coil region" evidence="1">
    <location>
        <begin position="333"/>
        <end position="420"/>
    </location>
</feature>
<dbReference type="RefSeq" id="XP_007841692.1">
    <property type="nucleotide sequence ID" value="XM_007843501.1"/>
</dbReference>
<dbReference type="EMBL" id="KI912122">
    <property type="protein sequence ID" value="ETS73315.1"/>
    <property type="molecule type" value="Genomic_DNA"/>
</dbReference>
<dbReference type="KEGG" id="pfy:PFICI_14920"/>
<organism evidence="3 4">
    <name type="scientific">Pestalotiopsis fici (strain W106-1 / CGMCC3.15140)</name>
    <dbReference type="NCBI Taxonomy" id="1229662"/>
    <lineage>
        <taxon>Eukaryota</taxon>
        <taxon>Fungi</taxon>
        <taxon>Dikarya</taxon>
        <taxon>Ascomycota</taxon>
        <taxon>Pezizomycotina</taxon>
        <taxon>Sordariomycetes</taxon>
        <taxon>Xylariomycetidae</taxon>
        <taxon>Amphisphaeriales</taxon>
        <taxon>Sporocadaceae</taxon>
        <taxon>Pestalotiopsis</taxon>
    </lineage>
</organism>
<feature type="compositionally biased region" description="Polar residues" evidence="2">
    <location>
        <begin position="112"/>
        <end position="123"/>
    </location>
</feature>
<dbReference type="OMA" id="QCRTELT"/>
<feature type="coiled-coil region" evidence="1">
    <location>
        <begin position="737"/>
        <end position="764"/>
    </location>
</feature>
<reference evidence="4" key="1">
    <citation type="journal article" date="2015" name="BMC Genomics">
        <title>Genomic and transcriptomic analysis of the endophytic fungus Pestalotiopsis fici reveals its lifestyle and high potential for synthesis of natural products.</title>
        <authorList>
            <person name="Wang X."/>
            <person name="Zhang X."/>
            <person name="Liu L."/>
            <person name="Xiang M."/>
            <person name="Wang W."/>
            <person name="Sun X."/>
            <person name="Che Y."/>
            <person name="Guo L."/>
            <person name="Liu G."/>
            <person name="Guo L."/>
            <person name="Wang C."/>
            <person name="Yin W.B."/>
            <person name="Stadler M."/>
            <person name="Zhang X."/>
            <person name="Liu X."/>
        </authorList>
    </citation>
    <scope>NUCLEOTIDE SEQUENCE [LARGE SCALE GENOMIC DNA]</scope>
    <source>
        <strain evidence="4">W106-1 / CGMCC3.15140</strain>
    </source>
</reference>
<protein>
    <submittedName>
        <fullName evidence="3">Uncharacterized protein</fullName>
    </submittedName>
</protein>
<evidence type="ECO:0000256" key="2">
    <source>
        <dbReference type="SAM" id="MobiDB-lite"/>
    </source>
</evidence>
<feature type="compositionally biased region" description="Low complexity" evidence="2">
    <location>
        <begin position="874"/>
        <end position="893"/>
    </location>
</feature>
<feature type="compositionally biased region" description="Low complexity" evidence="2">
    <location>
        <begin position="129"/>
        <end position="157"/>
    </location>
</feature>
<sequence>MSHRQIGFDDERRRSVPYSAGDNLRADTYRPNEPKDRGRESDRDRYKDGNRDYARDRDRRDDRRVDRQPEQSPRRTLSTDQGKNDDSRPRSLPLSKIDTSGLNATKGPRTPRTPSSLSGNASPAVSRGSQAPTASSSTHTTDTSKPAASRPSSPSNSTMPAPKAICPEQQPAIDAMHKVVDSLFWRYKYQLEYHNKGKEIEARDQELKKLKAEFPYQPLKFQQGVKERIVAERGDVHAKFKQVDSKMSSYLRTTIAEIAGLVNRQPTSTITEPERQVPQFSDPAPLIASMEERFSALEKRCAESQTAANEVIAALQRERADTDQKIKHLTDGQATAEKEMEELKNGRAAAEQEVKDLKALLTTISKKDPIDNDARKETKDVKRLLDESIETLRKSIEAIQQEMTQNFKSAKEQRANFEKELRDGIASLQDRASSLESLTDEITHVKGLETKLNQSVAILETRLDIQGQALSKCEDSSRTINNLTSEVSKLGTMMGGLQETFNDMDHERIDEILDDWTTHNLKQMILDSMSSVKALQTDVGLLKTSKPQGSWPHDEESKDSRQPSVSHVRKAPSMNMDGTEGSIVDEIRQELSSLKEEVGALRKSISEGEKSLLEKVQSTVVQGSEMMAGEIDGIDGRTKDLATRVGILESKGIQARTPAPTPQLDSRVSPVTIDSHLSNRIKAIEDADLVTSLNNVTEKLDQYCQLFDLSQRQAGIEEINRVKIACQNLSNTMREQNSSVRGQLDQQELQLQNLNAHFNNMNTRGMAQTILSQLDAYTTRFSPQFDLVHARLDRMEGRFDTYARRFQSDPNGQDPSNKRPSVTLESDAANKRRRVASGSPAFGTPAYASFSGPGSGLAPQQQMPQPMPQPMPQQIPQQIPQQMPQPMPQQIQPRHILPQQIQQMPTQSR</sequence>
<dbReference type="Proteomes" id="UP000030651">
    <property type="component" value="Unassembled WGS sequence"/>
</dbReference>
<dbReference type="HOGENOM" id="CLU_319600_0_0_1"/>
<feature type="compositionally biased region" description="Basic and acidic residues" evidence="2">
    <location>
        <begin position="24"/>
        <end position="73"/>
    </location>
</feature>
<feature type="compositionally biased region" description="Polar residues" evidence="2">
    <location>
        <begin position="899"/>
        <end position="909"/>
    </location>
</feature>
<keyword evidence="1" id="KW-0175">Coiled coil</keyword>
<evidence type="ECO:0000313" key="4">
    <source>
        <dbReference type="Proteomes" id="UP000030651"/>
    </source>
</evidence>
<dbReference type="GeneID" id="19279933"/>
<accession>W3WHC5</accession>
<keyword evidence="4" id="KW-1185">Reference proteome</keyword>
<evidence type="ECO:0000313" key="3">
    <source>
        <dbReference type="EMBL" id="ETS73315.1"/>
    </source>
</evidence>
<evidence type="ECO:0000256" key="1">
    <source>
        <dbReference type="SAM" id="Coils"/>
    </source>
</evidence>
<dbReference type="OrthoDB" id="10254988at2759"/>
<feature type="compositionally biased region" description="Basic and acidic residues" evidence="2">
    <location>
        <begin position="1"/>
        <end position="14"/>
    </location>
</feature>